<dbReference type="RefSeq" id="WP_100923142.1">
    <property type="nucleotide sequence ID" value="NZ_CP020372.1"/>
</dbReference>
<dbReference type="Gene3D" id="3.40.50.11220">
    <property type="match status" value="1"/>
</dbReference>
<keyword evidence="1" id="KW-0812">Transmembrane</keyword>
<geneLocation type="plasmid" evidence="5">
    <name>pts485</name>
</geneLocation>
<feature type="domain" description="Cobalamin synthesis G N-terminal" evidence="2">
    <location>
        <begin position="60"/>
        <end position="139"/>
    </location>
</feature>
<accession>A0A2K8UJ06</accession>
<dbReference type="SUPFAM" id="SSF159672">
    <property type="entry name" value="CbiG N-terminal domain-like"/>
    <property type="match status" value="1"/>
</dbReference>
<dbReference type="InterPro" id="IPR021745">
    <property type="entry name" value="CbiG_mid"/>
</dbReference>
<evidence type="ECO:0000259" key="2">
    <source>
        <dbReference type="Pfam" id="PF11760"/>
    </source>
</evidence>
<sequence>MNPKRIAVLAITRPGVALAGRLVAALPGAHLFVPSALGSVAAVAAPGAHTGHDGPTRDLMPGLFADWEAIIATFSLGALVRLIAPHLRDKYRDPAVLALDEAGRFVIPVLSGHLGGANALAGHVARVLGATAVLTTASDVQQTLAVDLLGRELGWTLQASSADLLRASAAVVNGEPVALVQESGSPDWWRGHANGRDGPLPPNLHCLDPGKALDSGGYRALLWIGSGTPPASLTAGFGGPVIVYLAQESTLVR</sequence>
<dbReference type="Proteomes" id="UP000232638">
    <property type="component" value="Plasmid pTs485"/>
</dbReference>
<dbReference type="EMBL" id="CP020372">
    <property type="protein sequence ID" value="AUB85520.1"/>
    <property type="molecule type" value="Genomic_DNA"/>
</dbReference>
<proteinExistence type="predicted"/>
<keyword evidence="1" id="KW-1133">Transmembrane helix</keyword>
<dbReference type="AlphaFoldDB" id="A0A2K8UJ06"/>
<evidence type="ECO:0000313" key="5">
    <source>
        <dbReference type="Proteomes" id="UP000232638"/>
    </source>
</evidence>
<evidence type="ECO:0000259" key="3">
    <source>
        <dbReference type="Pfam" id="PF11761"/>
    </source>
</evidence>
<keyword evidence="4" id="KW-0614">Plasmid</keyword>
<feature type="domain" description="Cobalamin biosynthesis central region" evidence="3">
    <location>
        <begin position="145"/>
        <end position="185"/>
    </location>
</feature>
<dbReference type="Pfam" id="PF11761">
    <property type="entry name" value="CbiG_mid"/>
    <property type="match status" value="1"/>
</dbReference>
<dbReference type="PANTHER" id="PTHR37477">
    <property type="entry name" value="COBALT-PRECORRIN-5A HYDROLASE"/>
    <property type="match status" value="1"/>
</dbReference>
<keyword evidence="1" id="KW-0472">Membrane</keyword>
<protein>
    <submittedName>
        <fullName evidence="4">Cobalamin biosynthesis protein CbiG</fullName>
    </submittedName>
</protein>
<organism evidence="4 5">
    <name type="scientific">Candidatus Thiodictyon syntrophicum</name>
    <dbReference type="NCBI Taxonomy" id="1166950"/>
    <lineage>
        <taxon>Bacteria</taxon>
        <taxon>Pseudomonadati</taxon>
        <taxon>Pseudomonadota</taxon>
        <taxon>Gammaproteobacteria</taxon>
        <taxon>Chromatiales</taxon>
        <taxon>Chromatiaceae</taxon>
        <taxon>Thiodictyon</taxon>
    </lineage>
</organism>
<evidence type="ECO:0000313" key="4">
    <source>
        <dbReference type="EMBL" id="AUB85520.1"/>
    </source>
</evidence>
<dbReference type="OrthoDB" id="9781023at2"/>
<feature type="transmembrane region" description="Helical" evidence="1">
    <location>
        <begin position="60"/>
        <end position="84"/>
    </location>
</feature>
<dbReference type="KEGG" id="tsy:THSYN_31905"/>
<evidence type="ECO:0000256" key="1">
    <source>
        <dbReference type="SAM" id="Phobius"/>
    </source>
</evidence>
<gene>
    <name evidence="4" type="ORF">THSYN_31905</name>
</gene>
<dbReference type="InterPro" id="IPR021744">
    <property type="entry name" value="CbiG_N"/>
</dbReference>
<dbReference type="PANTHER" id="PTHR37477:SF1">
    <property type="entry name" value="COBALT-PRECORRIN-5A HYDROLASE"/>
    <property type="match status" value="1"/>
</dbReference>
<keyword evidence="5" id="KW-1185">Reference proteome</keyword>
<dbReference type="Pfam" id="PF11760">
    <property type="entry name" value="CbiG_N"/>
    <property type="match status" value="1"/>
</dbReference>
<reference evidence="4 5" key="1">
    <citation type="submission" date="2017-03" db="EMBL/GenBank/DDBJ databases">
        <title>Complete genome sequence of Candidatus 'Thiodictyon syntrophicum' sp. nov. strain Cad16T, a photolithoautotroph purple sulfur bacterium isolated from an alpine meromictic lake.</title>
        <authorList>
            <person name="Luedin S.M."/>
            <person name="Pothier J.F."/>
            <person name="Danza F."/>
            <person name="Storelli N."/>
            <person name="Wittwer M."/>
            <person name="Tonolla M."/>
        </authorList>
    </citation>
    <scope>NUCLEOTIDE SEQUENCE [LARGE SCALE GENOMIC DNA]</scope>
    <source>
        <strain evidence="4 5">Cad16T</strain>
        <plasmid evidence="5">Plasmid pts485</plasmid>
    </source>
</reference>
<dbReference type="InterPro" id="IPR038029">
    <property type="entry name" value="GbiG_N_sf"/>
</dbReference>
<dbReference type="InterPro" id="IPR052553">
    <property type="entry name" value="CbiG_hydrolase"/>
</dbReference>
<name>A0A2K8UJ06_9GAMM</name>